<sequence length="248" mass="28445">MNHGIELKTQKKVQNIKIQQELSLSNEKFPRKLNNFNIDEGQQPSQFTITFRNNSFNNQNSSTDPGLNDRESLKLEEISSLAIRVMITSAVNSLLCFIFAFSDIWPLVIIAFFPTIGYLGALRLSKKLLLAYMLIMAIINILRMTLIFRIKRYDYAGLALLSTLLSLIFMIWIIRFYKLLGTFSSAKNEEIADLLWNSSNSRNIEISIASNMQSSNSKLKSHSWDEFFKNKQSGTILKFTPSWNPLTP</sequence>
<evidence type="ECO:0000256" key="1">
    <source>
        <dbReference type="SAM" id="Phobius"/>
    </source>
</evidence>
<keyword evidence="3" id="KW-1185">Reference proteome</keyword>
<feature type="transmembrane region" description="Helical" evidence="1">
    <location>
        <begin position="129"/>
        <end position="150"/>
    </location>
</feature>
<accession>A0AAU9IIM2</accession>
<proteinExistence type="predicted"/>
<evidence type="ECO:0000313" key="2">
    <source>
        <dbReference type="EMBL" id="CAG9312043.1"/>
    </source>
</evidence>
<dbReference type="EMBL" id="CAJZBQ010000005">
    <property type="protein sequence ID" value="CAG9312043.1"/>
    <property type="molecule type" value="Genomic_DNA"/>
</dbReference>
<keyword evidence="1" id="KW-1133">Transmembrane helix</keyword>
<name>A0AAU9IIM2_9CILI</name>
<keyword evidence="1" id="KW-0472">Membrane</keyword>
<evidence type="ECO:0000313" key="3">
    <source>
        <dbReference type="Proteomes" id="UP001162131"/>
    </source>
</evidence>
<comment type="caution">
    <text evidence="2">The sequence shown here is derived from an EMBL/GenBank/DDBJ whole genome shotgun (WGS) entry which is preliminary data.</text>
</comment>
<organism evidence="2 3">
    <name type="scientific">Blepharisma stoltei</name>
    <dbReference type="NCBI Taxonomy" id="1481888"/>
    <lineage>
        <taxon>Eukaryota</taxon>
        <taxon>Sar</taxon>
        <taxon>Alveolata</taxon>
        <taxon>Ciliophora</taxon>
        <taxon>Postciliodesmatophora</taxon>
        <taxon>Heterotrichea</taxon>
        <taxon>Heterotrichida</taxon>
        <taxon>Blepharismidae</taxon>
        <taxon>Blepharisma</taxon>
    </lineage>
</organism>
<dbReference type="Proteomes" id="UP001162131">
    <property type="component" value="Unassembled WGS sequence"/>
</dbReference>
<dbReference type="AlphaFoldDB" id="A0AAU9IIM2"/>
<feature type="transmembrane region" description="Helical" evidence="1">
    <location>
        <begin position="156"/>
        <end position="177"/>
    </location>
</feature>
<keyword evidence="1" id="KW-0812">Transmembrane</keyword>
<gene>
    <name evidence="2" type="ORF">BSTOLATCC_MIC5300</name>
</gene>
<protein>
    <submittedName>
        <fullName evidence="2">Uncharacterized protein</fullName>
    </submittedName>
</protein>
<reference evidence="2" key="1">
    <citation type="submission" date="2021-09" db="EMBL/GenBank/DDBJ databases">
        <authorList>
            <consortium name="AG Swart"/>
            <person name="Singh M."/>
            <person name="Singh A."/>
            <person name="Seah K."/>
            <person name="Emmerich C."/>
        </authorList>
    </citation>
    <scope>NUCLEOTIDE SEQUENCE</scope>
    <source>
        <strain evidence="2">ATCC30299</strain>
    </source>
</reference>